<dbReference type="InterPro" id="IPR038081">
    <property type="entry name" value="CalX-like_sf"/>
</dbReference>
<dbReference type="RefSeq" id="WP_162669252.1">
    <property type="nucleotide sequence ID" value="NZ_LR593886.1"/>
</dbReference>
<dbReference type="InterPro" id="IPR012332">
    <property type="entry name" value="Autotransporter_pectin_lyase_C"/>
</dbReference>
<evidence type="ECO:0000256" key="5">
    <source>
        <dbReference type="SAM" id="MobiDB-lite"/>
    </source>
</evidence>
<dbReference type="Gene3D" id="2.60.40.2030">
    <property type="match status" value="1"/>
</dbReference>
<evidence type="ECO:0000256" key="3">
    <source>
        <dbReference type="ARBA" id="ARBA00022837"/>
    </source>
</evidence>
<evidence type="ECO:0000256" key="2">
    <source>
        <dbReference type="ARBA" id="ARBA00022737"/>
    </source>
</evidence>
<dbReference type="Gene3D" id="2.130.10.130">
    <property type="entry name" value="Integrin alpha, N-terminal"/>
    <property type="match status" value="1"/>
</dbReference>
<dbReference type="NCBIfam" id="TIGR02601">
    <property type="entry name" value="autotrns_rpt"/>
    <property type="match status" value="3"/>
</dbReference>
<keyword evidence="2" id="KW-0677">Repeat</keyword>
<dbReference type="Proteomes" id="UP000464178">
    <property type="component" value="Chromosome"/>
</dbReference>
<feature type="compositionally biased region" description="Basic and acidic residues" evidence="5">
    <location>
        <begin position="1"/>
        <end position="10"/>
    </location>
</feature>
<evidence type="ECO:0000256" key="1">
    <source>
        <dbReference type="ARBA" id="ARBA00022729"/>
    </source>
</evidence>
<name>A0A6P2D1L4_9BACT</name>
<gene>
    <name evidence="7" type="ORF">SOIL9_29570</name>
</gene>
<dbReference type="SUPFAM" id="SSF51126">
    <property type="entry name" value="Pectin lyase-like"/>
    <property type="match status" value="2"/>
</dbReference>
<accession>A0A6P2D1L4</accession>
<dbReference type="GO" id="GO:0016020">
    <property type="term" value="C:membrane"/>
    <property type="evidence" value="ECO:0007669"/>
    <property type="project" value="InterPro"/>
</dbReference>
<dbReference type="InterPro" id="IPR003644">
    <property type="entry name" value="Calx_beta"/>
</dbReference>
<dbReference type="InterPro" id="IPR013425">
    <property type="entry name" value="Autotrns_rpt"/>
</dbReference>
<reference evidence="7 8" key="1">
    <citation type="submission" date="2019-05" db="EMBL/GenBank/DDBJ databases">
        <authorList>
            <consortium name="Science for Life Laboratories"/>
        </authorList>
    </citation>
    <scope>NUCLEOTIDE SEQUENCE [LARGE SCALE GENOMIC DNA]</scope>
    <source>
        <strain evidence="7">Soil9</strain>
    </source>
</reference>
<evidence type="ECO:0000259" key="6">
    <source>
        <dbReference type="SMART" id="SM00237"/>
    </source>
</evidence>
<dbReference type="SUPFAM" id="SSF69318">
    <property type="entry name" value="Integrin alpha N-terminal domain"/>
    <property type="match status" value="1"/>
</dbReference>
<dbReference type="KEGG" id="gms:SOIL9_29570"/>
<dbReference type="InterPro" id="IPR028994">
    <property type="entry name" value="Integrin_alpha_N"/>
</dbReference>
<dbReference type="SMART" id="SM00237">
    <property type="entry name" value="Calx_beta"/>
    <property type="match status" value="1"/>
</dbReference>
<keyword evidence="4" id="KW-0406">Ion transport</keyword>
<evidence type="ECO:0000256" key="4">
    <source>
        <dbReference type="ARBA" id="ARBA00023065"/>
    </source>
</evidence>
<dbReference type="Pfam" id="PF12951">
    <property type="entry name" value="PATR"/>
    <property type="match status" value="3"/>
</dbReference>
<evidence type="ECO:0000313" key="8">
    <source>
        <dbReference type="Proteomes" id="UP000464178"/>
    </source>
</evidence>
<organism evidence="7 8">
    <name type="scientific">Gemmata massiliana</name>
    <dbReference type="NCBI Taxonomy" id="1210884"/>
    <lineage>
        <taxon>Bacteria</taxon>
        <taxon>Pseudomonadati</taxon>
        <taxon>Planctomycetota</taxon>
        <taxon>Planctomycetia</taxon>
        <taxon>Gemmatales</taxon>
        <taxon>Gemmataceae</taxon>
        <taxon>Gemmata</taxon>
    </lineage>
</organism>
<evidence type="ECO:0000313" key="7">
    <source>
        <dbReference type="EMBL" id="VTR94757.1"/>
    </source>
</evidence>
<keyword evidence="4" id="KW-0813">Transport</keyword>
<keyword evidence="8" id="KW-1185">Reference proteome</keyword>
<proteinExistence type="predicted"/>
<keyword evidence="3" id="KW-0106">Calcium</keyword>
<dbReference type="GO" id="GO:0007154">
    <property type="term" value="P:cell communication"/>
    <property type="evidence" value="ECO:0007669"/>
    <property type="project" value="InterPro"/>
</dbReference>
<dbReference type="Pfam" id="PF03160">
    <property type="entry name" value="Calx-beta"/>
    <property type="match status" value="1"/>
</dbReference>
<protein>
    <recommendedName>
        <fullName evidence="6">Calx-beta domain-containing protein</fullName>
    </recommendedName>
</protein>
<dbReference type="Pfam" id="PF13517">
    <property type="entry name" value="FG-GAP_3"/>
    <property type="match status" value="2"/>
</dbReference>
<dbReference type="EMBL" id="LR593886">
    <property type="protein sequence ID" value="VTR94757.1"/>
    <property type="molecule type" value="Genomic_DNA"/>
</dbReference>
<dbReference type="GO" id="GO:0030001">
    <property type="term" value="P:metal ion transport"/>
    <property type="evidence" value="ECO:0007669"/>
    <property type="project" value="TreeGrafter"/>
</dbReference>
<dbReference type="SUPFAM" id="SSF141072">
    <property type="entry name" value="CalX-like"/>
    <property type="match status" value="1"/>
</dbReference>
<dbReference type="InterPro" id="IPR013517">
    <property type="entry name" value="FG-GAP"/>
</dbReference>
<dbReference type="InterPro" id="IPR011050">
    <property type="entry name" value="Pectin_lyase_fold/virulence"/>
</dbReference>
<dbReference type="PANTHER" id="PTHR11878:SF65">
    <property type="entry name" value="NA_CA-EXCHANGE PROTEIN, ISOFORM G"/>
    <property type="match status" value="1"/>
</dbReference>
<feature type="domain" description="Calx-beta" evidence="6">
    <location>
        <begin position="1103"/>
        <end position="1200"/>
    </location>
</feature>
<keyword evidence="1" id="KW-0732">Signal</keyword>
<dbReference type="InterPro" id="IPR047589">
    <property type="entry name" value="DUF11_rpt"/>
</dbReference>
<dbReference type="InterPro" id="IPR051171">
    <property type="entry name" value="CaCA"/>
</dbReference>
<dbReference type="NCBIfam" id="TIGR01451">
    <property type="entry name" value="B_ant_repeat"/>
    <property type="match status" value="1"/>
</dbReference>
<dbReference type="PANTHER" id="PTHR11878">
    <property type="entry name" value="SODIUM/CALCIUM EXCHANGER"/>
    <property type="match status" value="1"/>
</dbReference>
<feature type="region of interest" description="Disordered" evidence="5">
    <location>
        <begin position="1"/>
        <end position="25"/>
    </location>
</feature>
<sequence length="1522" mass="149609">MSFRTNRDVPRGQPTCGPWGWSGPMTSGAPRPVRLSVEALEDRVVPALVAQRGDFVMIGNTLAQDAGPGVIAPVTGTVGGVGSNTSDTAPDVYWRADSPTNGSATADTTITALNARTTAVLNLPAGATVTHAYLYWAGTGAPDNNALIERPGTFSQSVTATATYTAALNGPAYMGVADVTALVQQYGTGAYRIGDVDSLPLANVNHSSLFAGWSIVVIYARSSDPFRTFFISDQLNQVLSGGSTTITLNGFTVSNPGGRLGVIAFDGDDSLSGDGLSVNGIALSNANNPANNIFNGTRTNNGAVVSDPNDLPRLTGGPRSMSGIDIDTFDLAGALVGGQTQATAQATTNSDVYLVGPLVLAINSFAPEFGPSTLTATDVNGGPLLAGDVVTYTVTVQNLGDDASVGSALAAALPTGVTYVPGSIHITSGSNTGTQTDATGDDAGGYDPVSRTVSVNLGTGAGSGGGGRIGIAETTTVTFQVIVNVGATQVVMPVTVSGASETGTTAVATTLTSTLNVTSNTAPTLTDLDGDSVPWAGVGNTVRLDAGTPLTIGDADLDALNGGLGNWAGAALTVWRSGTAVTTDVFGFDLTGALFTVNGNTLEANGLAFATFTSTAGVLTVAFTSTGTTATTALVQDVLRRVTYRNDTPAGDASVRFELSDGVIAAAATVTVTSNEIYVNDTGDTADADRNTITLREAAAIAATQPGAQTIRFTAAAFATPRTITLGSPLALDANLMIDASGAAGVTITGAGLQLGGALTYIAGAGDSDTIAVTITGSGSVTKAGAGTLTLSGANTYTGTTTVSGGTLSIASGTNLGAGTVALAAGATLEVIGTTTLANTITGAGTLTKNGAGTLTLSGANSYGNTVVAGGTLSIASDANLGTGGVTLGAGTTLEITGATTVDNAVALTGAATIRTGADVLLSGAIGGAFALTKTGTGALALSAANTHSGTFTISAGTVFVTGTLASSAVVVSAGAVLGGTGTVTGPVTAAGTVAAGVAGVGVLTLSGGVTFQSGGTVAVDLNGSAAGTGYDQMATGPVVLTGATLSTVLGFAPSGGTNFVIINNTSGSPITGTFNGLPEGATITIGGVLFTISYVGGTGNDVVLTIPLPRTVSIGDVTASEGADGLTTFVFTVRLSGPVVVPVTVPYTTVGGTATAGTDFVSTTGTLTFAPGVTELTILVSVIGDPVPESDEQFTVVLAGAANATIARGTATGTIADDDPPRIVIGVGTSGATAGIVQPVNPLTGALGESVRPYVGFAGDVRVSSGDIDGDGLIDMITGAGPGPMGGHVKVLDGRTGADRFSFLAFEGFRGGVQVSTGDIDGDGHADIIVAADAGAVPHVKVFSGLDGSLLRSFLAYDAGFRGGVRVSAADVNGDGFDDVVTMSGVGSAPHLRVFSGADGTDLVSALVAGRATGGLYVAAGDLDGDGRAEVVTGAGFGDPPIVNVYSGRDESVQKTFLAYLEGFVGGVRVGVEEVNGRAMILTGAGPGAGPHLCAFESDGGDPPLSMFVGSTDVHGGVYVG</sequence>
<dbReference type="Gene3D" id="2.160.20.20">
    <property type="match status" value="1"/>
</dbReference>